<evidence type="ECO:0000313" key="5">
    <source>
        <dbReference type="Proteomes" id="UP000093757"/>
    </source>
</evidence>
<organism evidence="3 5">
    <name type="scientific">Mycobacterium gordonae</name>
    <dbReference type="NCBI Taxonomy" id="1778"/>
    <lineage>
        <taxon>Bacteria</taxon>
        <taxon>Bacillati</taxon>
        <taxon>Actinomycetota</taxon>
        <taxon>Actinomycetes</taxon>
        <taxon>Mycobacteriales</taxon>
        <taxon>Mycobacteriaceae</taxon>
        <taxon>Mycobacterium</taxon>
    </lineage>
</organism>
<dbReference type="EMBL" id="LQOY01000032">
    <property type="protein sequence ID" value="ORV94341.1"/>
    <property type="molecule type" value="Genomic_DNA"/>
</dbReference>
<dbReference type="Gene3D" id="3.40.50.1820">
    <property type="entry name" value="alpha/beta hydrolase"/>
    <property type="match status" value="1"/>
</dbReference>
<evidence type="ECO:0000259" key="2">
    <source>
        <dbReference type="Pfam" id="PF00561"/>
    </source>
</evidence>
<dbReference type="PANTHER" id="PTHR43798">
    <property type="entry name" value="MONOACYLGLYCEROL LIPASE"/>
    <property type="match status" value="1"/>
</dbReference>
<dbReference type="RefSeq" id="WP_065133737.1">
    <property type="nucleotide sequence ID" value="NZ_JACKSU010000019.1"/>
</dbReference>
<evidence type="ECO:0000313" key="3">
    <source>
        <dbReference type="EMBL" id="OBS02038.1"/>
    </source>
</evidence>
<reference evidence="3 5" key="2">
    <citation type="submission" date="2016-06" db="EMBL/GenBank/DDBJ databases">
        <authorList>
            <person name="Kjaerup R.B."/>
            <person name="Dalgaard T.S."/>
            <person name="Juul-Madsen H.R."/>
        </authorList>
    </citation>
    <scope>NUCLEOTIDE SEQUENCE [LARGE SCALE GENOMIC DNA]</scope>
    <source>
        <strain evidence="3 5">1245752.6</strain>
    </source>
</reference>
<accession>A0A1A6BI80</accession>
<dbReference type="EMBL" id="MAEM01000229">
    <property type="protein sequence ID" value="OBS02038.1"/>
    <property type="molecule type" value="Genomic_DNA"/>
</dbReference>
<dbReference type="InterPro" id="IPR050266">
    <property type="entry name" value="AB_hydrolase_sf"/>
</dbReference>
<proteinExistence type="predicted"/>
<reference evidence="4 6" key="1">
    <citation type="submission" date="2016-01" db="EMBL/GenBank/DDBJ databases">
        <title>The new phylogeny of the genus Mycobacterium.</title>
        <authorList>
            <person name="Tarcisio F."/>
            <person name="Conor M."/>
            <person name="Antonella G."/>
            <person name="Elisabetta G."/>
            <person name="Giulia F.S."/>
            <person name="Sara T."/>
            <person name="Anna F."/>
            <person name="Clotilde B."/>
            <person name="Roberto B."/>
            <person name="Veronica D.S."/>
            <person name="Fabio R."/>
            <person name="Monica P."/>
            <person name="Olivier J."/>
            <person name="Enrico T."/>
            <person name="Nicola S."/>
        </authorList>
    </citation>
    <scope>NUCLEOTIDE SEQUENCE [LARGE SCALE GENOMIC DNA]</scope>
    <source>
        <strain evidence="4 6">DSM 44160</strain>
    </source>
</reference>
<name>A0A1A6BI80_MYCGO</name>
<keyword evidence="6" id="KW-1185">Reference proteome</keyword>
<dbReference type="InterPro" id="IPR029058">
    <property type="entry name" value="AB_hydrolase_fold"/>
</dbReference>
<dbReference type="InterPro" id="IPR000073">
    <property type="entry name" value="AB_hydrolase_1"/>
</dbReference>
<comment type="caution">
    <text evidence="3">The sequence shown here is derived from an EMBL/GenBank/DDBJ whole genome shotgun (WGS) entry which is preliminary data.</text>
</comment>
<dbReference type="GO" id="GO:0016787">
    <property type="term" value="F:hydrolase activity"/>
    <property type="evidence" value="ECO:0007669"/>
    <property type="project" value="UniProtKB-KW"/>
</dbReference>
<protein>
    <recommendedName>
        <fullName evidence="2">AB hydrolase-1 domain-containing protein</fullName>
    </recommendedName>
</protein>
<dbReference type="PANTHER" id="PTHR43798:SF31">
    <property type="entry name" value="AB HYDROLASE SUPERFAMILY PROTEIN YCLE"/>
    <property type="match status" value="1"/>
</dbReference>
<gene>
    <name evidence="3" type="ORF">A9W98_17115</name>
    <name evidence="4" type="ORF">AWC08_16810</name>
</gene>
<evidence type="ECO:0000313" key="6">
    <source>
        <dbReference type="Proteomes" id="UP000193928"/>
    </source>
</evidence>
<dbReference type="AlphaFoldDB" id="A0A1A6BI80"/>
<dbReference type="Pfam" id="PF00561">
    <property type="entry name" value="Abhydrolase_1"/>
    <property type="match status" value="1"/>
</dbReference>
<sequence>MLLHGWTLTADLNFHAVYDVLSREHTVIALDCRSHGRGIRAPGGFRVQDSVDDAIAVLDQLDVPQAIICGYSLGGVTAIATALRHPDRVAAVVPQACALRYKSGRREVAVFHLLRILRPLARLGIGATLSARMWVDTAQRNPHVAAQWLWLREELALMNPYDMTDVLTDVFRQDLAAELAAGGLDVPAAFVVLNRDRLCRPSLQRRAAEAINARTFTIDADHDVPVCQPDIYAAVTAQAVAHARSLASRKSGPSLGA</sequence>
<dbReference type="Proteomes" id="UP000093757">
    <property type="component" value="Unassembled WGS sequence"/>
</dbReference>
<dbReference type="Proteomes" id="UP000193928">
    <property type="component" value="Unassembled WGS sequence"/>
</dbReference>
<feature type="domain" description="AB hydrolase-1" evidence="2">
    <location>
        <begin position="2"/>
        <end position="93"/>
    </location>
</feature>
<dbReference type="SUPFAM" id="SSF53474">
    <property type="entry name" value="alpha/beta-Hydrolases"/>
    <property type="match status" value="1"/>
</dbReference>
<dbReference type="GO" id="GO:0016020">
    <property type="term" value="C:membrane"/>
    <property type="evidence" value="ECO:0007669"/>
    <property type="project" value="TreeGrafter"/>
</dbReference>
<evidence type="ECO:0000256" key="1">
    <source>
        <dbReference type="ARBA" id="ARBA00022801"/>
    </source>
</evidence>
<evidence type="ECO:0000313" key="4">
    <source>
        <dbReference type="EMBL" id="ORV94341.1"/>
    </source>
</evidence>
<keyword evidence="1" id="KW-0378">Hydrolase</keyword>